<feature type="chain" id="PRO_5016316736" description="Outer membrane protein assembly factor BamE" evidence="2">
    <location>
        <begin position="21"/>
        <end position="176"/>
    </location>
</feature>
<dbReference type="OrthoDB" id="8456317at2"/>
<dbReference type="AlphaFoldDB" id="A0A317FHT4"/>
<dbReference type="Proteomes" id="UP000245765">
    <property type="component" value="Unassembled WGS sequence"/>
</dbReference>
<evidence type="ECO:0000313" key="4">
    <source>
        <dbReference type="Proteomes" id="UP000245765"/>
    </source>
</evidence>
<name>A0A317FHT4_9PROT</name>
<feature type="signal peptide" evidence="2">
    <location>
        <begin position="1"/>
        <end position="20"/>
    </location>
</feature>
<accession>A0A317FHT4</accession>
<reference evidence="4" key="1">
    <citation type="submission" date="2018-05" db="EMBL/GenBank/DDBJ databases">
        <authorList>
            <person name="Du Z."/>
            <person name="Wang X."/>
        </authorList>
    </citation>
    <scope>NUCLEOTIDE SEQUENCE [LARGE SCALE GENOMIC DNA]</scope>
    <source>
        <strain evidence="4">CQN31</strain>
    </source>
</reference>
<organism evidence="3 4">
    <name type="scientific">Falsiroseomonas bella</name>
    <dbReference type="NCBI Taxonomy" id="2184016"/>
    <lineage>
        <taxon>Bacteria</taxon>
        <taxon>Pseudomonadati</taxon>
        <taxon>Pseudomonadota</taxon>
        <taxon>Alphaproteobacteria</taxon>
        <taxon>Acetobacterales</taxon>
        <taxon>Roseomonadaceae</taxon>
        <taxon>Falsiroseomonas</taxon>
    </lineage>
</organism>
<feature type="compositionally biased region" description="Low complexity" evidence="1">
    <location>
        <begin position="63"/>
        <end position="82"/>
    </location>
</feature>
<dbReference type="RefSeq" id="WP_109869191.1">
    <property type="nucleotide sequence ID" value="NZ_QGNA01000001.1"/>
</dbReference>
<evidence type="ECO:0000313" key="3">
    <source>
        <dbReference type="EMBL" id="PWS38570.1"/>
    </source>
</evidence>
<gene>
    <name evidence="3" type="ORF">DFH01_04655</name>
</gene>
<keyword evidence="4" id="KW-1185">Reference proteome</keyword>
<comment type="caution">
    <text evidence="3">The sequence shown here is derived from an EMBL/GenBank/DDBJ whole genome shotgun (WGS) entry which is preliminary data.</text>
</comment>
<evidence type="ECO:0008006" key="5">
    <source>
        <dbReference type="Google" id="ProtNLM"/>
    </source>
</evidence>
<keyword evidence="2" id="KW-0732">Signal</keyword>
<feature type="region of interest" description="Disordered" evidence="1">
    <location>
        <begin position="63"/>
        <end position="83"/>
    </location>
</feature>
<evidence type="ECO:0000256" key="2">
    <source>
        <dbReference type="SAM" id="SignalP"/>
    </source>
</evidence>
<dbReference type="EMBL" id="QGNA01000001">
    <property type="protein sequence ID" value="PWS38570.1"/>
    <property type="molecule type" value="Genomic_DNA"/>
</dbReference>
<proteinExistence type="predicted"/>
<sequence length="176" mass="17672">MRGPARAGLLLALLLPVACAQPGPPEAAQVLEEVLAAHNASIAGVQGRPVAAASVAAQPASAPAAAPSPARAGGAPPDAAGDLVGLTPEALRQQLGEPRLRRPEGPAEVWHYQASQCHLDLVLYPADGPRAGLRVGFASARSVGTARRGEAACLRDIARSGGTRRAPATEQALAGA</sequence>
<evidence type="ECO:0000256" key="1">
    <source>
        <dbReference type="SAM" id="MobiDB-lite"/>
    </source>
</evidence>
<protein>
    <recommendedName>
        <fullName evidence="5">Outer membrane protein assembly factor BamE</fullName>
    </recommendedName>
</protein>